<evidence type="ECO:0000256" key="3">
    <source>
        <dbReference type="ARBA" id="ARBA00023211"/>
    </source>
</evidence>
<comment type="catalytic activity">
    <reaction evidence="6">
        <text>L-rhamnopyranose = L-rhamnulose</text>
        <dbReference type="Rhea" id="RHEA:23160"/>
        <dbReference type="ChEBI" id="CHEBI:17897"/>
        <dbReference type="ChEBI" id="CHEBI:62346"/>
        <dbReference type="EC" id="5.3.1.14"/>
    </reaction>
</comment>
<evidence type="ECO:0000256" key="5">
    <source>
        <dbReference type="ARBA" id="ARBA00023308"/>
    </source>
</evidence>
<feature type="binding site" evidence="6">
    <location>
        <position position="295"/>
    </location>
    <ligand>
        <name>Mn(2+)</name>
        <dbReference type="ChEBI" id="CHEBI:29035"/>
    </ligand>
</feature>
<evidence type="ECO:0000256" key="4">
    <source>
        <dbReference type="ARBA" id="ARBA00023235"/>
    </source>
</evidence>
<dbReference type="HAMAP" id="MF_00541">
    <property type="entry name" value="RhaA"/>
    <property type="match status" value="1"/>
</dbReference>
<dbReference type="NCBIfam" id="NF002203">
    <property type="entry name" value="PRK01076.1"/>
    <property type="match status" value="1"/>
</dbReference>
<evidence type="ECO:0000256" key="6">
    <source>
        <dbReference type="HAMAP-Rule" id="MF_00541"/>
    </source>
</evidence>
<comment type="similarity">
    <text evidence="6">Belongs to the rhamnose isomerase family.</text>
</comment>
<proteinExistence type="inferred from homology"/>
<dbReference type="PANTHER" id="PTHR30268:SF0">
    <property type="entry name" value="L-RHAMNOSE ISOMERASE"/>
    <property type="match status" value="1"/>
</dbReference>
<gene>
    <name evidence="6" type="primary">rhaA</name>
    <name evidence="8" type="ORF">RJ45_06525</name>
</gene>
<evidence type="ECO:0000313" key="8">
    <source>
        <dbReference type="EMBL" id="KHT64370.1"/>
    </source>
</evidence>
<dbReference type="EC" id="5.3.1.14" evidence="6 7"/>
<sequence length="421" mass="48085">MENTLKDRYELSKSLYAKWGIDVDAVLEKLKSVKVSIHCWQGDDVTGFEEARHELSGGISATGSYPGKATNAQELRADLDKALSLIPGTHKINLHALYAETHGEVVERDELKPEHFAGWVAWAKERGLGLDFNPSLFSHPKASDGLTLSHPDKEVRDFWVKHCIASRKIGEYLGKELEQTCLTNIWIPDGYKDTPSNRFEPRQRLKESLDEIFAVEVDEKYNKDSVESKVFGIGVESYTVGSHEFYMGYAIANNKLCLLDNGHYHPTESVADKISSMLLYQDELALHVTRPVRWDSDHVVTFNDEVKEIAKELVRTDSLDKVYLGLDFFDASINRVAAWVLGTRNMQKALLEAMLMPNEKLTQLQNEGDFTQRLVLMEELKTYPLGDIWNYFCEMNDVPANEDWFRAIEIYEEEVLLKRGQ</sequence>
<dbReference type="UniPathway" id="UPA00541">
    <property type="reaction ID" value="UER00601"/>
</dbReference>
<dbReference type="NCBIfam" id="TIGR01748">
    <property type="entry name" value="rhaA"/>
    <property type="match status" value="1"/>
</dbReference>
<dbReference type="GO" id="GO:0008740">
    <property type="term" value="F:L-rhamnose isomerase activity"/>
    <property type="evidence" value="ECO:0007669"/>
    <property type="project" value="UniProtKB-UniRule"/>
</dbReference>
<dbReference type="Gene3D" id="3.20.20.150">
    <property type="entry name" value="Divalent-metal-dependent TIM barrel enzymes"/>
    <property type="match status" value="1"/>
</dbReference>
<comment type="cofactor">
    <cofactor evidence="6">
        <name>Mn(2+)</name>
        <dbReference type="ChEBI" id="CHEBI:29035"/>
    </cofactor>
    <text evidence="6">Binds 1 Mn(2+) ion per subunit.</text>
</comment>
<protein>
    <recommendedName>
        <fullName evidence="6 7">L-rhamnose isomerase</fullName>
        <ecNumber evidence="6 7">5.3.1.14</ecNumber>
    </recommendedName>
</protein>
<dbReference type="InterPro" id="IPR050337">
    <property type="entry name" value="L-rhamnose_isomerase"/>
</dbReference>
<dbReference type="GO" id="GO:0019301">
    <property type="term" value="P:rhamnose catabolic process"/>
    <property type="evidence" value="ECO:0007669"/>
    <property type="project" value="UniProtKB-UniRule"/>
</dbReference>
<feature type="binding site" evidence="6">
    <location>
        <position position="297"/>
    </location>
    <ligand>
        <name>Mn(2+)</name>
        <dbReference type="ChEBI" id="CHEBI:29035"/>
    </ligand>
</feature>
<evidence type="ECO:0000256" key="2">
    <source>
        <dbReference type="ARBA" id="ARBA00022723"/>
    </source>
</evidence>
<dbReference type="GO" id="GO:0019324">
    <property type="term" value="P:L-lyxose metabolic process"/>
    <property type="evidence" value="ECO:0007669"/>
    <property type="project" value="TreeGrafter"/>
</dbReference>
<feature type="binding site" evidence="6">
    <location>
        <position position="263"/>
    </location>
    <ligand>
        <name>Mn(2+)</name>
        <dbReference type="ChEBI" id="CHEBI:29035"/>
    </ligand>
</feature>
<keyword evidence="3 6" id="KW-0464">Manganese</keyword>
<accession>A0A0B9GHW3</accession>
<dbReference type="GO" id="GO:0030145">
    <property type="term" value="F:manganese ion binding"/>
    <property type="evidence" value="ECO:0007669"/>
    <property type="project" value="UniProtKB-UniRule"/>
</dbReference>
<keyword evidence="5 6" id="KW-0684">Rhamnose metabolism</keyword>
<dbReference type="SUPFAM" id="SSF51658">
    <property type="entry name" value="Xylose isomerase-like"/>
    <property type="match status" value="1"/>
</dbReference>
<keyword evidence="1 6" id="KW-0963">Cytoplasm</keyword>
<dbReference type="EMBL" id="JWLZ01000090">
    <property type="protein sequence ID" value="KHT64370.1"/>
    <property type="molecule type" value="Genomic_DNA"/>
</dbReference>
<evidence type="ECO:0000256" key="1">
    <source>
        <dbReference type="ARBA" id="ARBA00022490"/>
    </source>
</evidence>
<comment type="function">
    <text evidence="6">Catalyzes the interconversion of L-rhamnose and L-rhamnulose.</text>
</comment>
<dbReference type="InterPro" id="IPR009308">
    <property type="entry name" value="Rhamnose_isomerase"/>
</dbReference>
<keyword evidence="2 6" id="KW-0479">Metal-binding</keyword>
<comment type="pathway">
    <text evidence="6">Carbohydrate degradation; L-rhamnose degradation; glycerone phosphate from L-rhamnose: step 1/3.</text>
</comment>
<dbReference type="Proteomes" id="UP000031278">
    <property type="component" value="Unassembled WGS sequence"/>
</dbReference>
<name>A0A0B9GHW3_9GAMM</name>
<evidence type="ECO:0000313" key="9">
    <source>
        <dbReference type="Proteomes" id="UP000031278"/>
    </source>
</evidence>
<organism evidence="8 9">
    <name type="scientific">Photobacterium gaetbulicola</name>
    <dbReference type="NCBI Taxonomy" id="1295392"/>
    <lineage>
        <taxon>Bacteria</taxon>
        <taxon>Pseudomonadati</taxon>
        <taxon>Pseudomonadota</taxon>
        <taxon>Gammaproteobacteria</taxon>
        <taxon>Vibrionales</taxon>
        <taxon>Vibrionaceae</taxon>
        <taxon>Photobacterium</taxon>
    </lineage>
</organism>
<comment type="subcellular location">
    <subcellularLocation>
        <location evidence="6">Cytoplasm</location>
    </subcellularLocation>
</comment>
<evidence type="ECO:0000256" key="7">
    <source>
        <dbReference type="NCBIfam" id="TIGR01748"/>
    </source>
</evidence>
<comment type="caution">
    <text evidence="8">The sequence shown here is derived from an EMBL/GenBank/DDBJ whole genome shotgun (WGS) entry which is preliminary data.</text>
</comment>
<keyword evidence="4 6" id="KW-0413">Isomerase</keyword>
<dbReference type="PANTHER" id="PTHR30268">
    <property type="entry name" value="L-RHAMNOSE ISOMERASE"/>
    <property type="match status" value="1"/>
</dbReference>
<reference evidence="8 9" key="1">
    <citation type="submission" date="2014-12" db="EMBL/GenBank/DDBJ databases">
        <title>Genome sequencing of Photobacterium gaetbulicola AD005a.</title>
        <authorList>
            <person name="Adrian T.G.S."/>
            <person name="Chan K.G."/>
        </authorList>
    </citation>
    <scope>NUCLEOTIDE SEQUENCE [LARGE SCALE GENOMIC DNA]</scope>
    <source>
        <strain evidence="8 9">AD005a</strain>
    </source>
</reference>
<dbReference type="InterPro" id="IPR036237">
    <property type="entry name" value="Xyl_isomerase-like_sf"/>
</dbReference>
<dbReference type="GO" id="GO:0005737">
    <property type="term" value="C:cytoplasm"/>
    <property type="evidence" value="ECO:0007669"/>
    <property type="project" value="UniProtKB-SubCell"/>
</dbReference>
<dbReference type="RefSeq" id="WP_039459885.1">
    <property type="nucleotide sequence ID" value="NZ_JWLZ01000090.1"/>
</dbReference>
<dbReference type="AlphaFoldDB" id="A0A0B9GHW3"/>
<dbReference type="Pfam" id="PF06134">
    <property type="entry name" value="RhaA"/>
    <property type="match status" value="1"/>
</dbReference>